<protein>
    <submittedName>
        <fullName evidence="1">Uncharacterized protein</fullName>
    </submittedName>
</protein>
<accession>A0A2V3IK88</accession>
<proteinExistence type="predicted"/>
<dbReference type="AlphaFoldDB" id="A0A2V3IK88"/>
<keyword evidence="2" id="KW-1185">Reference proteome</keyword>
<dbReference type="Proteomes" id="UP000247409">
    <property type="component" value="Unassembled WGS sequence"/>
</dbReference>
<dbReference type="EMBL" id="NBIV01000161">
    <property type="protein sequence ID" value="PXF42481.1"/>
    <property type="molecule type" value="Genomic_DNA"/>
</dbReference>
<evidence type="ECO:0000313" key="1">
    <source>
        <dbReference type="EMBL" id="PXF42481.1"/>
    </source>
</evidence>
<reference evidence="1 2" key="1">
    <citation type="journal article" date="2018" name="Mol. Biol. Evol.">
        <title>Analysis of the draft genome of the red seaweed Gracilariopsis chorda provides insights into genome size evolution in Rhodophyta.</title>
        <authorList>
            <person name="Lee J."/>
            <person name="Yang E.C."/>
            <person name="Graf L."/>
            <person name="Yang J.H."/>
            <person name="Qiu H."/>
            <person name="Zel Zion U."/>
            <person name="Chan C.X."/>
            <person name="Stephens T.G."/>
            <person name="Weber A.P.M."/>
            <person name="Boo G.H."/>
            <person name="Boo S.M."/>
            <person name="Kim K.M."/>
            <person name="Shin Y."/>
            <person name="Jung M."/>
            <person name="Lee S.J."/>
            <person name="Yim H.S."/>
            <person name="Lee J.H."/>
            <person name="Bhattacharya D."/>
            <person name="Yoon H.S."/>
        </authorList>
    </citation>
    <scope>NUCLEOTIDE SEQUENCE [LARGE SCALE GENOMIC DNA]</scope>
    <source>
        <strain evidence="1 2">SKKU-2015</strain>
        <tissue evidence="1">Whole body</tissue>
    </source>
</reference>
<gene>
    <name evidence="1" type="ORF">BWQ96_07790</name>
</gene>
<evidence type="ECO:0000313" key="2">
    <source>
        <dbReference type="Proteomes" id="UP000247409"/>
    </source>
</evidence>
<sequence>MGLPQFMGSKILFDVITESFTIALKQLQVQITAVGAVGEIYAVQGIYDAHLKNPEITPAYIFMLYFWNAIKDLMNCENVS</sequence>
<comment type="caution">
    <text evidence="1">The sequence shown here is derived from an EMBL/GenBank/DDBJ whole genome shotgun (WGS) entry which is preliminary data.</text>
</comment>
<organism evidence="1 2">
    <name type="scientific">Gracilariopsis chorda</name>
    <dbReference type="NCBI Taxonomy" id="448386"/>
    <lineage>
        <taxon>Eukaryota</taxon>
        <taxon>Rhodophyta</taxon>
        <taxon>Florideophyceae</taxon>
        <taxon>Rhodymeniophycidae</taxon>
        <taxon>Gracilariales</taxon>
        <taxon>Gracilariaceae</taxon>
        <taxon>Gracilariopsis</taxon>
    </lineage>
</organism>
<name>A0A2V3IK88_9FLOR</name>